<accession>A0A840VHJ8</accession>
<name>A0A840VHJ8_9PROT</name>
<evidence type="ECO:0000259" key="1">
    <source>
        <dbReference type="Pfam" id="PF12697"/>
    </source>
</evidence>
<evidence type="ECO:0000313" key="2">
    <source>
        <dbReference type="EMBL" id="MBB5374377.1"/>
    </source>
</evidence>
<dbReference type="Proteomes" id="UP000553706">
    <property type="component" value="Unassembled WGS sequence"/>
</dbReference>
<dbReference type="InterPro" id="IPR029058">
    <property type="entry name" value="AB_hydrolase_fold"/>
</dbReference>
<dbReference type="Gene3D" id="3.40.50.1820">
    <property type="entry name" value="alpha/beta hydrolase"/>
    <property type="match status" value="1"/>
</dbReference>
<dbReference type="Pfam" id="PF12697">
    <property type="entry name" value="Abhydrolase_6"/>
    <property type="match status" value="1"/>
</dbReference>
<dbReference type="RefSeq" id="WP_183267398.1">
    <property type="nucleotide sequence ID" value="NZ_JACHFJ010000016.1"/>
</dbReference>
<reference evidence="2 3" key="1">
    <citation type="submission" date="2020-08" db="EMBL/GenBank/DDBJ databases">
        <title>Genomic Encyclopedia of Type Strains, Phase IV (KMG-IV): sequencing the most valuable type-strain genomes for metagenomic binning, comparative biology and taxonomic classification.</title>
        <authorList>
            <person name="Goeker M."/>
        </authorList>
    </citation>
    <scope>NUCLEOTIDE SEQUENCE [LARGE SCALE GENOMIC DNA]</scope>
    <source>
        <strain evidence="2 3">DSM 27026</strain>
    </source>
</reference>
<keyword evidence="3" id="KW-1185">Reference proteome</keyword>
<gene>
    <name evidence="2" type="ORF">HNP71_002651</name>
</gene>
<proteinExistence type="predicted"/>
<comment type="caution">
    <text evidence="2">The sequence shown here is derived from an EMBL/GenBank/DDBJ whole genome shotgun (WGS) entry which is preliminary data.</text>
</comment>
<feature type="domain" description="AB hydrolase-1" evidence="1">
    <location>
        <begin position="72"/>
        <end position="170"/>
    </location>
</feature>
<organism evidence="2 3">
    <name type="scientific">Acidocella aromatica</name>
    <dbReference type="NCBI Taxonomy" id="1303579"/>
    <lineage>
        <taxon>Bacteria</taxon>
        <taxon>Pseudomonadati</taxon>
        <taxon>Pseudomonadota</taxon>
        <taxon>Alphaproteobacteria</taxon>
        <taxon>Acetobacterales</taxon>
        <taxon>Acidocellaceae</taxon>
        <taxon>Acidocella</taxon>
    </lineage>
</organism>
<sequence>MIKRTFLGLTLLAALAYAGACSYLLHNQNRLLYVGTTLAAHDAPINLPPLLGPDGKTIGWVMQPQGAPIGTVLFFHGNNQQAWEAARDYGPFFTAHGYRVLFPEYPGYDMRAGETPTHDTVLAEARALAAQTRLAYPGAPLIIAGNSLGAGIAAQAAAAGSPARVLLFVPWDRMSAVAAERYPYIPVKLLLDADGTDYDSCAALTPLRDKVFITYEMQDRTIPAHHAQALAACLGLPPAHVFALAQGGHGDWDKQLSPAQWDALLAPPQSVRDDLITRQDSAKTQP</sequence>
<evidence type="ECO:0000313" key="3">
    <source>
        <dbReference type="Proteomes" id="UP000553706"/>
    </source>
</evidence>
<dbReference type="AlphaFoldDB" id="A0A840VHJ8"/>
<dbReference type="EMBL" id="JACHFJ010000016">
    <property type="protein sequence ID" value="MBB5374377.1"/>
    <property type="molecule type" value="Genomic_DNA"/>
</dbReference>
<dbReference type="SUPFAM" id="SSF53474">
    <property type="entry name" value="alpha/beta-Hydrolases"/>
    <property type="match status" value="1"/>
</dbReference>
<protein>
    <recommendedName>
        <fullName evidence="1">AB hydrolase-1 domain-containing protein</fullName>
    </recommendedName>
</protein>
<dbReference type="InterPro" id="IPR000073">
    <property type="entry name" value="AB_hydrolase_1"/>
</dbReference>